<keyword evidence="7 13" id="KW-0378">Hydrolase</keyword>
<dbReference type="NCBIfam" id="TIGR00648">
    <property type="entry name" value="recU"/>
    <property type="match status" value="1"/>
</dbReference>
<evidence type="ECO:0000256" key="11">
    <source>
        <dbReference type="ARBA" id="ARBA00023447"/>
    </source>
</evidence>
<evidence type="ECO:0000256" key="4">
    <source>
        <dbReference type="ARBA" id="ARBA00022723"/>
    </source>
</evidence>
<comment type="subcellular location">
    <subcellularLocation>
        <location evidence="1 13">Cytoplasm</location>
    </subcellularLocation>
</comment>
<keyword evidence="3 13" id="KW-0540">Nuclease</keyword>
<keyword evidence="4 13" id="KW-0479">Metal-binding</keyword>
<dbReference type="InterPro" id="IPR004612">
    <property type="entry name" value="Resolv_RecU"/>
</dbReference>
<dbReference type="NCBIfam" id="NF002584">
    <property type="entry name" value="PRK02234.1-5"/>
    <property type="match status" value="1"/>
</dbReference>
<dbReference type="Proteomes" id="UP001524435">
    <property type="component" value="Unassembled WGS sequence"/>
</dbReference>
<feature type="site" description="Transition state stabilizer" evidence="13">
    <location>
        <position position="97"/>
    </location>
</feature>
<evidence type="ECO:0000256" key="13">
    <source>
        <dbReference type="HAMAP-Rule" id="MF_00130"/>
    </source>
</evidence>
<evidence type="ECO:0000256" key="6">
    <source>
        <dbReference type="ARBA" id="ARBA00022763"/>
    </source>
</evidence>
<evidence type="ECO:0000256" key="5">
    <source>
        <dbReference type="ARBA" id="ARBA00022759"/>
    </source>
</evidence>
<evidence type="ECO:0000313" key="15">
    <source>
        <dbReference type="Proteomes" id="UP001524435"/>
    </source>
</evidence>
<evidence type="ECO:0000256" key="1">
    <source>
        <dbReference type="ARBA" id="ARBA00004496"/>
    </source>
</evidence>
<dbReference type="HAMAP" id="MF_00130">
    <property type="entry name" value="RecU"/>
    <property type="match status" value="1"/>
</dbReference>
<keyword evidence="2 13" id="KW-0963">Cytoplasm</keyword>
<dbReference type="Gene3D" id="3.40.1350.10">
    <property type="match status" value="1"/>
</dbReference>
<accession>A0ABT1SIM4</accession>
<evidence type="ECO:0000313" key="14">
    <source>
        <dbReference type="EMBL" id="MCQ5121069.1"/>
    </source>
</evidence>
<feature type="binding site" evidence="13">
    <location>
        <position position="114"/>
    </location>
    <ligand>
        <name>Mg(2+)</name>
        <dbReference type="ChEBI" id="CHEBI:18420"/>
    </ligand>
</feature>
<comment type="catalytic activity">
    <reaction evidence="13">
        <text>Endonucleolytic cleavage at a junction such as a reciprocal single-stranded crossover between two homologous DNA duplexes (Holliday junction).</text>
        <dbReference type="EC" id="3.1.21.10"/>
    </reaction>
</comment>
<keyword evidence="6 13" id="KW-0227">DNA damage</keyword>
<comment type="caution">
    <text evidence="14">The sequence shown here is derived from an EMBL/GenBank/DDBJ whole genome shotgun (WGS) entry which is preliminary data.</text>
</comment>
<evidence type="ECO:0000256" key="10">
    <source>
        <dbReference type="ARBA" id="ARBA00023204"/>
    </source>
</evidence>
<evidence type="ECO:0000256" key="2">
    <source>
        <dbReference type="ARBA" id="ARBA00022490"/>
    </source>
</evidence>
<dbReference type="RefSeq" id="WP_102267093.1">
    <property type="nucleotide sequence ID" value="NZ_CALVCM010000009.1"/>
</dbReference>
<dbReference type="EC" id="3.1.21.10" evidence="13"/>
<dbReference type="InterPro" id="IPR011335">
    <property type="entry name" value="Restrct_endonuc-II-like"/>
</dbReference>
<dbReference type="CDD" id="cd22354">
    <property type="entry name" value="RecU-like"/>
    <property type="match status" value="1"/>
</dbReference>
<dbReference type="SUPFAM" id="SSF52980">
    <property type="entry name" value="Restriction endonuclease-like"/>
    <property type="match status" value="1"/>
</dbReference>
<evidence type="ECO:0000256" key="3">
    <source>
        <dbReference type="ARBA" id="ARBA00022722"/>
    </source>
</evidence>
<evidence type="ECO:0000256" key="8">
    <source>
        <dbReference type="ARBA" id="ARBA00022842"/>
    </source>
</evidence>
<feature type="binding site" evidence="13">
    <location>
        <position position="82"/>
    </location>
    <ligand>
        <name>Mg(2+)</name>
        <dbReference type="ChEBI" id="CHEBI:18420"/>
    </ligand>
</feature>
<comment type="cofactor">
    <cofactor evidence="13">
        <name>Mg(2+)</name>
        <dbReference type="ChEBI" id="CHEBI:18420"/>
    </cofactor>
    <text evidence="13">Binds 1 Mg(2+) ion per subunit.</text>
</comment>
<comment type="function">
    <text evidence="13">Endonuclease that resolves Holliday junction intermediates in genetic recombination. Cleaves mobile four-strand junctions by introducing symmetrical nicks in paired strands. Promotes annealing of linear ssDNA with homologous dsDNA. Required for DNA repair, homologous recombination and chromosome segregation.</text>
</comment>
<feature type="binding site" evidence="13">
    <location>
        <position position="80"/>
    </location>
    <ligand>
        <name>Mg(2+)</name>
        <dbReference type="ChEBI" id="CHEBI:18420"/>
    </ligand>
</feature>
<gene>
    <name evidence="13 14" type="primary">recU</name>
    <name evidence="14" type="ORF">NE663_02185</name>
</gene>
<sequence>MIKYPNGMKKQTSDASPVLTRYGGRGASLEDDLNRSNEYYRECDIALIYKKPTPIQVVRVDYPNRAHAKIIEAYYRTPSTTDYNGIYQGKAIDFEAKETINKTMFPFKYIHAHQIEHLRKVIKHGGIAFLIIRFSAHAQTYLVPAEEILSRYDAKQKSISYRDVCSCGQLIREGFTPRLHYLDAVDAIYFKEEIHHDEKVK</sequence>
<keyword evidence="15" id="KW-1185">Reference proteome</keyword>
<dbReference type="InterPro" id="IPR011856">
    <property type="entry name" value="tRNA_endonuc-like_dom_sf"/>
</dbReference>
<dbReference type="PIRSF" id="PIRSF037785">
    <property type="entry name" value="RecU"/>
    <property type="match status" value="1"/>
</dbReference>
<keyword evidence="9 13" id="KW-0233">DNA recombination</keyword>
<proteinExistence type="inferred from homology"/>
<reference evidence="14 15" key="1">
    <citation type="submission" date="2022-06" db="EMBL/GenBank/DDBJ databases">
        <title>Isolation of gut microbiota from human fecal samples.</title>
        <authorList>
            <person name="Pamer E.G."/>
            <person name="Barat B."/>
            <person name="Waligurski E."/>
            <person name="Medina S."/>
            <person name="Paddock L."/>
            <person name="Mostad J."/>
        </authorList>
    </citation>
    <scope>NUCLEOTIDE SEQUENCE [LARGE SCALE GENOMIC DNA]</scope>
    <source>
        <strain evidence="14 15">DFI.6.1</strain>
    </source>
</reference>
<keyword evidence="8 13" id="KW-0460">Magnesium</keyword>
<comment type="similarity">
    <text evidence="11 13">Belongs to the RecU family.</text>
</comment>
<dbReference type="EMBL" id="JANGCH010000002">
    <property type="protein sequence ID" value="MCQ5121069.1"/>
    <property type="molecule type" value="Genomic_DNA"/>
</dbReference>
<evidence type="ECO:0000256" key="7">
    <source>
        <dbReference type="ARBA" id="ARBA00022801"/>
    </source>
</evidence>
<evidence type="ECO:0000256" key="12">
    <source>
        <dbReference type="ARBA" id="ARBA00029523"/>
    </source>
</evidence>
<keyword evidence="10 13" id="KW-0234">DNA repair</keyword>
<name>A0ABT1SIM4_9FIRM</name>
<feature type="binding site" evidence="13">
    <location>
        <position position="95"/>
    </location>
    <ligand>
        <name>Mg(2+)</name>
        <dbReference type="ChEBI" id="CHEBI:18420"/>
    </ligand>
</feature>
<protein>
    <recommendedName>
        <fullName evidence="12 13">Holliday junction resolvase RecU</fullName>
        <ecNumber evidence="13">3.1.21.10</ecNumber>
    </recommendedName>
    <alternativeName>
        <fullName evidence="13">Recombination protein U homolog</fullName>
    </alternativeName>
</protein>
<evidence type="ECO:0000256" key="9">
    <source>
        <dbReference type="ARBA" id="ARBA00023172"/>
    </source>
</evidence>
<dbReference type="Pfam" id="PF03838">
    <property type="entry name" value="RecU"/>
    <property type="match status" value="1"/>
</dbReference>
<organism evidence="14 15">
    <name type="scientific">Massilicoli timonensis</name>
    <dbReference type="NCBI Taxonomy" id="2015901"/>
    <lineage>
        <taxon>Bacteria</taxon>
        <taxon>Bacillati</taxon>
        <taxon>Bacillota</taxon>
        <taxon>Erysipelotrichia</taxon>
        <taxon>Erysipelotrichales</taxon>
        <taxon>Erysipelotrichaceae</taxon>
        <taxon>Massilicoli</taxon>
    </lineage>
</organism>
<keyword evidence="5 13" id="KW-0255">Endonuclease</keyword>